<evidence type="ECO:0000313" key="5">
    <source>
        <dbReference type="EMBL" id="KIL64838.1"/>
    </source>
</evidence>
<accession>A0A0C2X7U3</accession>
<evidence type="ECO:0000259" key="4">
    <source>
        <dbReference type="Pfam" id="PF20147"/>
    </source>
</evidence>
<dbReference type="OrthoDB" id="2882874at2759"/>
<dbReference type="InParanoid" id="A0A0C2X7U3"/>
<dbReference type="EMBL" id="KN818246">
    <property type="protein sequence ID" value="KIL64838.1"/>
    <property type="molecule type" value="Genomic_DNA"/>
</dbReference>
<evidence type="ECO:0000256" key="1">
    <source>
        <dbReference type="ARBA" id="ARBA00004340"/>
    </source>
</evidence>
<protein>
    <recommendedName>
        <fullName evidence="4">Crinkler effector protein N-terminal domain-containing protein</fullName>
    </recommendedName>
</protein>
<dbReference type="HOGENOM" id="CLU_074871_0_0_1"/>
<evidence type="ECO:0000256" key="2">
    <source>
        <dbReference type="ARBA" id="ARBA00004613"/>
    </source>
</evidence>
<organism evidence="5 6">
    <name type="scientific">Amanita muscaria (strain Koide BX008)</name>
    <dbReference type="NCBI Taxonomy" id="946122"/>
    <lineage>
        <taxon>Eukaryota</taxon>
        <taxon>Fungi</taxon>
        <taxon>Dikarya</taxon>
        <taxon>Basidiomycota</taxon>
        <taxon>Agaricomycotina</taxon>
        <taxon>Agaricomycetes</taxon>
        <taxon>Agaricomycetidae</taxon>
        <taxon>Agaricales</taxon>
        <taxon>Pluteineae</taxon>
        <taxon>Amanitaceae</taxon>
        <taxon>Amanita</taxon>
    </lineage>
</organism>
<keyword evidence="3" id="KW-0964">Secreted</keyword>
<dbReference type="GO" id="GO:0043657">
    <property type="term" value="C:host cell"/>
    <property type="evidence" value="ECO:0007669"/>
    <property type="project" value="UniProtKB-SubCell"/>
</dbReference>
<feature type="domain" description="Crinkler effector protein N-terminal" evidence="4">
    <location>
        <begin position="5"/>
        <end position="102"/>
    </location>
</feature>
<reference evidence="5 6" key="1">
    <citation type="submission" date="2014-04" db="EMBL/GenBank/DDBJ databases">
        <title>Evolutionary Origins and Diversification of the Mycorrhizal Mutualists.</title>
        <authorList>
            <consortium name="DOE Joint Genome Institute"/>
            <consortium name="Mycorrhizal Genomics Consortium"/>
            <person name="Kohler A."/>
            <person name="Kuo A."/>
            <person name="Nagy L.G."/>
            <person name="Floudas D."/>
            <person name="Copeland A."/>
            <person name="Barry K.W."/>
            <person name="Cichocki N."/>
            <person name="Veneault-Fourrey C."/>
            <person name="LaButti K."/>
            <person name="Lindquist E.A."/>
            <person name="Lipzen A."/>
            <person name="Lundell T."/>
            <person name="Morin E."/>
            <person name="Murat C."/>
            <person name="Riley R."/>
            <person name="Ohm R."/>
            <person name="Sun H."/>
            <person name="Tunlid A."/>
            <person name="Henrissat B."/>
            <person name="Grigoriev I.V."/>
            <person name="Hibbett D.S."/>
            <person name="Martin F."/>
        </authorList>
    </citation>
    <scope>NUCLEOTIDE SEQUENCE [LARGE SCALE GENOMIC DNA]</scope>
    <source>
        <strain evidence="5 6">Koide BX008</strain>
    </source>
</reference>
<dbReference type="GO" id="GO:0005576">
    <property type="term" value="C:extracellular region"/>
    <property type="evidence" value="ECO:0007669"/>
    <property type="project" value="UniProtKB-SubCell"/>
</dbReference>
<dbReference type="Proteomes" id="UP000054549">
    <property type="component" value="Unassembled WGS sequence"/>
</dbReference>
<sequence length="239" mass="26972">MSTTIDLYCWILGEESGHIFPVKIASTESVGNLKEAIKDKRKHSFQHVDANKLVLRKVSLHFDSKLEWNLQNLDLDAVPPLYPWLKLSSVFSNKSTDDCLQVDIVVKAPIGECESLSIFVMHSDFSGPQPKHSPQLLGVWRIYYIFPVEIALTKTVGNLKEAIKDKMKYTFQHVDAANLALWKISFPVTGSLQEDLSNHEFVDEELLSPVEELSDVFSEPHVQKHLHIVVKPPPVGECG</sequence>
<feature type="domain" description="Crinkler effector protein N-terminal" evidence="4">
    <location>
        <begin position="145"/>
        <end position="231"/>
    </location>
</feature>
<dbReference type="InterPro" id="IPR045379">
    <property type="entry name" value="Crinkler_N"/>
</dbReference>
<proteinExistence type="predicted"/>
<comment type="subcellular location">
    <subcellularLocation>
        <location evidence="1">Host cell</location>
    </subcellularLocation>
    <subcellularLocation>
        <location evidence="2">Secreted</location>
    </subcellularLocation>
</comment>
<keyword evidence="6" id="KW-1185">Reference proteome</keyword>
<dbReference type="AlphaFoldDB" id="A0A0C2X7U3"/>
<name>A0A0C2X7U3_AMAMK</name>
<evidence type="ECO:0000256" key="3">
    <source>
        <dbReference type="ARBA" id="ARBA00022525"/>
    </source>
</evidence>
<evidence type="ECO:0000313" key="6">
    <source>
        <dbReference type="Proteomes" id="UP000054549"/>
    </source>
</evidence>
<dbReference type="Pfam" id="PF20147">
    <property type="entry name" value="Crinkler"/>
    <property type="match status" value="2"/>
</dbReference>
<gene>
    <name evidence="5" type="ORF">M378DRAFT_77624</name>
</gene>